<protein>
    <recommendedName>
        <fullName evidence="4">CcoQ/FixQ family Cbb3-type cytochrome c oxidase assembly chaperone</fullName>
    </recommendedName>
</protein>
<reference evidence="2 3" key="1">
    <citation type="submission" date="2023-07" db="EMBL/GenBank/DDBJ databases">
        <title>Sorghum-associated microbial communities from plants grown in Nebraska, USA.</title>
        <authorList>
            <person name="Schachtman D."/>
        </authorList>
    </citation>
    <scope>NUCLEOTIDE SEQUENCE [LARGE SCALE GENOMIC DNA]</scope>
    <source>
        <strain evidence="2 3">DS1781</strain>
    </source>
</reference>
<keyword evidence="3" id="KW-1185">Reference proteome</keyword>
<feature type="transmembrane region" description="Helical" evidence="1">
    <location>
        <begin position="12"/>
        <end position="30"/>
    </location>
</feature>
<comment type="caution">
    <text evidence="2">The sequence shown here is derived from an EMBL/GenBank/DDBJ whole genome shotgun (WGS) entry which is preliminary data.</text>
</comment>
<evidence type="ECO:0000313" key="2">
    <source>
        <dbReference type="EMBL" id="MDR6538860.1"/>
    </source>
</evidence>
<proteinExistence type="predicted"/>
<evidence type="ECO:0000256" key="1">
    <source>
        <dbReference type="SAM" id="Phobius"/>
    </source>
</evidence>
<accession>A0ABU1NLH3</accession>
<dbReference type="Proteomes" id="UP001184230">
    <property type="component" value="Unassembled WGS sequence"/>
</dbReference>
<keyword evidence="1" id="KW-1133">Transmembrane helix</keyword>
<keyword evidence="1" id="KW-0472">Membrane</keyword>
<keyword evidence="1" id="KW-0812">Transmembrane</keyword>
<evidence type="ECO:0000313" key="3">
    <source>
        <dbReference type="Proteomes" id="UP001184230"/>
    </source>
</evidence>
<gene>
    <name evidence="2" type="ORF">J2739_004653</name>
</gene>
<sequence>MDGLFTEFLIWKAIGLCVLAFFVSFFYRLITGRSIAEARSEKEEG</sequence>
<organism evidence="2 3">
    <name type="scientific">Variovorax soli</name>
    <dbReference type="NCBI Taxonomy" id="376815"/>
    <lineage>
        <taxon>Bacteria</taxon>
        <taxon>Pseudomonadati</taxon>
        <taxon>Pseudomonadota</taxon>
        <taxon>Betaproteobacteria</taxon>
        <taxon>Burkholderiales</taxon>
        <taxon>Comamonadaceae</taxon>
        <taxon>Variovorax</taxon>
    </lineage>
</organism>
<evidence type="ECO:0008006" key="4">
    <source>
        <dbReference type="Google" id="ProtNLM"/>
    </source>
</evidence>
<name>A0ABU1NLH3_9BURK</name>
<dbReference type="EMBL" id="JAVDRF010000012">
    <property type="protein sequence ID" value="MDR6538860.1"/>
    <property type="molecule type" value="Genomic_DNA"/>
</dbReference>